<dbReference type="InterPro" id="IPR036691">
    <property type="entry name" value="Endo/exonu/phosph_ase_sf"/>
</dbReference>
<dbReference type="Proteomes" id="UP001140206">
    <property type="component" value="Chromosome 2"/>
</dbReference>
<keyword evidence="3" id="KW-1185">Reference proteome</keyword>
<dbReference type="AlphaFoldDB" id="A0AAV8G0A7"/>
<gene>
    <name evidence="2" type="ORF">LUZ62_050249</name>
</gene>
<dbReference type="InterPro" id="IPR043502">
    <property type="entry name" value="DNA/RNA_pol_sf"/>
</dbReference>
<evidence type="ECO:0000313" key="3">
    <source>
        <dbReference type="Proteomes" id="UP001140206"/>
    </source>
</evidence>
<keyword evidence="2" id="KW-0695">RNA-directed DNA polymerase</keyword>
<sequence length="1017" mass="115863">MSAFNDFISDLSLFDVPLVNRRFTWSNKQPVPTLSRLDRFLISPSWFSIYPKIVLQALPSVVSDHCPLLLRCSKYPTQKRIFRLENYWLRHKEFGDLTNSIWGRACQGPNSAESFNGRLALFHKQAYTWNFSKFNTPNLTLLNAKLLILFLDQLEELRSLTSLEFVLRIKLRERAFQMANILEIKWHQRSRSRWLKCGDRNTKYFHVMASTKQRNKLVSSLQIEGRTVSNSLEIAEAFSSFFRNLIGSQRACQSYPATSLYQHEPGLLCLGAPFTEQEVYKAVMRLANNKACGPDGLPNEFCKIHWSTMKSSLLSIFEELHSGTLLLEKLNFAHIIMLPKGEGAQQVSDFRPISIINYVPKLISKVLALRLQPWLPALISPSQTGFLKGRLISENFIVARELLNHINQERAPAVLFKLDFSKAFDSVNWEFLFSVLSARGFPAIFISWIRLCLTTATSAVSVNGILSPAFSHKSGLRQGDPISPFLFLLAADVLSRMLHAVAGTLTSVISHKMTCPFFLLQYADDTLVFCTADSHALRALHLTLQLFSKISGLKINWQKSAFVPFNVSEDLCSFVSQLFRYPRSAIPLQYLGLPLTVSRPDRVCFQPLLEKIDRKLAGWKSKLLSRAGKLVLVSSVLSSIPSYSMSAFLLPKWLLKEIDKTRRRFLWGTSQTGGQRMSLLAWDRVCLPRVLGGLGLLDLCLHNKALLLRWLWKLYTDQNSLWFVVASTLLEAQRGCKSPSLWISEGSFFWRDLRSLFPLFQLSTRTRVISGTESSFWYDNWGGKPLLFLTKSEGKPVRPRICLKEGLTRIDELLPRPYNLDSHYIVSNAPLALHSFGSDSVQWVWSADRNFSVASTYRALCSAGKLKSPFTWIWKLKVPPSIKFFLFLLSCDRVLTRQQLSKRGLHTQVGCDFCSSTDLEDSLHLFFTCPFSISVRRRLHALFQTPCLSSSVSTRQALLSLFRSDSLTHLQSTVLATSLFAVWLERNNRVFRSSSRSVQNLVEWISAEANSFLRVIS</sequence>
<dbReference type="PROSITE" id="PS50878">
    <property type="entry name" value="RT_POL"/>
    <property type="match status" value="1"/>
</dbReference>
<protein>
    <submittedName>
        <fullName evidence="2">RNA-directed DNA polymerase (Reverse transcriptase)-related family protein</fullName>
    </submittedName>
</protein>
<dbReference type="InterPro" id="IPR000477">
    <property type="entry name" value="RT_dom"/>
</dbReference>
<proteinExistence type="predicted"/>
<dbReference type="SUPFAM" id="SSF56672">
    <property type="entry name" value="DNA/RNA polymerases"/>
    <property type="match status" value="1"/>
</dbReference>
<dbReference type="EMBL" id="JAMFTS010000002">
    <property type="protein sequence ID" value="KAJ4799003.1"/>
    <property type="molecule type" value="Genomic_DNA"/>
</dbReference>
<evidence type="ECO:0000259" key="1">
    <source>
        <dbReference type="PROSITE" id="PS50878"/>
    </source>
</evidence>
<dbReference type="PANTHER" id="PTHR33116">
    <property type="entry name" value="REVERSE TRANSCRIPTASE ZINC-BINDING DOMAIN-CONTAINING PROTEIN-RELATED-RELATED"/>
    <property type="match status" value="1"/>
</dbReference>
<feature type="domain" description="Reverse transcriptase" evidence="1">
    <location>
        <begin position="319"/>
        <end position="595"/>
    </location>
</feature>
<dbReference type="InterPro" id="IPR026960">
    <property type="entry name" value="RVT-Znf"/>
</dbReference>
<reference evidence="2" key="1">
    <citation type="submission" date="2022-08" db="EMBL/GenBank/DDBJ databases">
        <authorList>
            <person name="Marques A."/>
        </authorList>
    </citation>
    <scope>NUCLEOTIDE SEQUENCE</scope>
    <source>
        <strain evidence="2">RhyPub2mFocal</strain>
        <tissue evidence="2">Leaves</tissue>
    </source>
</reference>
<dbReference type="PANTHER" id="PTHR33116:SF78">
    <property type="entry name" value="OS12G0587133 PROTEIN"/>
    <property type="match status" value="1"/>
</dbReference>
<keyword evidence="2" id="KW-0808">Transferase</keyword>
<organism evidence="2 3">
    <name type="scientific">Rhynchospora pubera</name>
    <dbReference type="NCBI Taxonomy" id="906938"/>
    <lineage>
        <taxon>Eukaryota</taxon>
        <taxon>Viridiplantae</taxon>
        <taxon>Streptophyta</taxon>
        <taxon>Embryophyta</taxon>
        <taxon>Tracheophyta</taxon>
        <taxon>Spermatophyta</taxon>
        <taxon>Magnoliopsida</taxon>
        <taxon>Liliopsida</taxon>
        <taxon>Poales</taxon>
        <taxon>Cyperaceae</taxon>
        <taxon>Cyperoideae</taxon>
        <taxon>Rhynchosporeae</taxon>
        <taxon>Rhynchospora</taxon>
    </lineage>
</organism>
<accession>A0AAV8G0A7</accession>
<comment type="caution">
    <text evidence="2">The sequence shown here is derived from an EMBL/GenBank/DDBJ whole genome shotgun (WGS) entry which is preliminary data.</text>
</comment>
<dbReference type="CDD" id="cd01650">
    <property type="entry name" value="RT_nLTR_like"/>
    <property type="match status" value="1"/>
</dbReference>
<dbReference type="Pfam" id="PF13966">
    <property type="entry name" value="zf-RVT"/>
    <property type="match status" value="1"/>
</dbReference>
<evidence type="ECO:0000313" key="2">
    <source>
        <dbReference type="EMBL" id="KAJ4799003.1"/>
    </source>
</evidence>
<name>A0AAV8G0A7_9POAL</name>
<dbReference type="Pfam" id="PF00078">
    <property type="entry name" value="RVT_1"/>
    <property type="match status" value="1"/>
</dbReference>
<dbReference type="GO" id="GO:0003964">
    <property type="term" value="F:RNA-directed DNA polymerase activity"/>
    <property type="evidence" value="ECO:0007669"/>
    <property type="project" value="UniProtKB-KW"/>
</dbReference>
<keyword evidence="2" id="KW-0548">Nucleotidyltransferase</keyword>
<dbReference type="SUPFAM" id="SSF56219">
    <property type="entry name" value="DNase I-like"/>
    <property type="match status" value="1"/>
</dbReference>
<dbReference type="Gene3D" id="3.60.10.10">
    <property type="entry name" value="Endonuclease/exonuclease/phosphatase"/>
    <property type="match status" value="1"/>
</dbReference>